<protein>
    <submittedName>
        <fullName evidence="2">Uncharacterized protein</fullName>
    </submittedName>
</protein>
<dbReference type="Proteomes" id="UP000824890">
    <property type="component" value="Unassembled WGS sequence"/>
</dbReference>
<comment type="caution">
    <text evidence="2">The sequence shown here is derived from an EMBL/GenBank/DDBJ whole genome shotgun (WGS) entry which is preliminary data.</text>
</comment>
<keyword evidence="3" id="KW-1185">Reference proteome</keyword>
<evidence type="ECO:0000313" key="3">
    <source>
        <dbReference type="Proteomes" id="UP000824890"/>
    </source>
</evidence>
<dbReference type="EMBL" id="JAGKQM010000018">
    <property type="protein sequence ID" value="KAH0862373.1"/>
    <property type="molecule type" value="Genomic_DNA"/>
</dbReference>
<accession>A0ABQ7Y2F0</accession>
<sequence length="361" mass="40669">FSPQSHHDFSLNLLLIQAMDSATPKKKRCLLFDLNQPAEPLVAAEAIQDPPQAVEPQPQGTINGQYTCPSNFRNRCALFGCEVALQSPQEEVYYCCSNHLQFSELWSSSETKAYQVYDGLEKDRREPLSFACLLLKLDGVDSGIPTLDTGDVFRQSYVPTYTSRDWFFFAKPPPTHKRLTSEYGMDCQWHAQHHKLIPFDQQYIRSTTHNLCTNQKSEKERHGEWRLYQFLYKGLSLYCLSHIVTPKEPKPARPSSKTTKTKAPDSSDDAQGEGEGSGERDKNQGKESTTSTTTTSNVANHNLGSQFLSNVKTFTPDGAVMILTKNIFVVDPVLEDKAFSVSDINSGWCKLAQVINNLIWL</sequence>
<evidence type="ECO:0000313" key="2">
    <source>
        <dbReference type="EMBL" id="KAH0862373.1"/>
    </source>
</evidence>
<evidence type="ECO:0000256" key="1">
    <source>
        <dbReference type="SAM" id="MobiDB-lite"/>
    </source>
</evidence>
<proteinExistence type="predicted"/>
<feature type="region of interest" description="Disordered" evidence="1">
    <location>
        <begin position="248"/>
        <end position="299"/>
    </location>
</feature>
<reference evidence="2 3" key="1">
    <citation type="submission" date="2021-05" db="EMBL/GenBank/DDBJ databases">
        <title>Genome Assembly of Synthetic Allotetraploid Brassica napus Reveals Homoeologous Exchanges between Subgenomes.</title>
        <authorList>
            <person name="Davis J.T."/>
        </authorList>
    </citation>
    <scope>NUCLEOTIDE SEQUENCE [LARGE SCALE GENOMIC DNA]</scope>
    <source>
        <strain evidence="3">cv. Da-Ae</strain>
        <tissue evidence="2">Seedling</tissue>
    </source>
</reference>
<gene>
    <name evidence="2" type="ORF">HID58_079584</name>
</gene>
<feature type="non-terminal residue" evidence="2">
    <location>
        <position position="1"/>
    </location>
</feature>
<organism evidence="2 3">
    <name type="scientific">Brassica napus</name>
    <name type="common">Rape</name>
    <dbReference type="NCBI Taxonomy" id="3708"/>
    <lineage>
        <taxon>Eukaryota</taxon>
        <taxon>Viridiplantae</taxon>
        <taxon>Streptophyta</taxon>
        <taxon>Embryophyta</taxon>
        <taxon>Tracheophyta</taxon>
        <taxon>Spermatophyta</taxon>
        <taxon>Magnoliopsida</taxon>
        <taxon>eudicotyledons</taxon>
        <taxon>Gunneridae</taxon>
        <taxon>Pentapetalae</taxon>
        <taxon>rosids</taxon>
        <taxon>malvids</taxon>
        <taxon>Brassicales</taxon>
        <taxon>Brassicaceae</taxon>
        <taxon>Brassiceae</taxon>
        <taxon>Brassica</taxon>
    </lineage>
</organism>
<name>A0ABQ7Y2F0_BRANA</name>